<gene>
    <name evidence="2" type="ORF">ACFS5P_07620</name>
</gene>
<comment type="caution">
    <text evidence="2">The sequence shown here is derived from an EMBL/GenBank/DDBJ whole genome shotgun (WGS) entry which is preliminary data.</text>
</comment>
<keyword evidence="1" id="KW-0472">Membrane</keyword>
<feature type="transmembrane region" description="Helical" evidence="1">
    <location>
        <begin position="7"/>
        <end position="27"/>
    </location>
</feature>
<keyword evidence="1" id="KW-0812">Transmembrane</keyword>
<accession>A0ABW5ZGL3</accession>
<keyword evidence="3" id="KW-1185">Reference proteome</keyword>
<dbReference type="Proteomes" id="UP001597561">
    <property type="component" value="Unassembled WGS sequence"/>
</dbReference>
<feature type="transmembrane region" description="Helical" evidence="1">
    <location>
        <begin position="39"/>
        <end position="61"/>
    </location>
</feature>
<evidence type="ECO:0000256" key="1">
    <source>
        <dbReference type="SAM" id="Phobius"/>
    </source>
</evidence>
<protein>
    <submittedName>
        <fullName evidence="2">Uncharacterized protein</fullName>
    </submittedName>
</protein>
<reference evidence="3" key="1">
    <citation type="journal article" date="2019" name="Int. J. Syst. Evol. Microbiol.">
        <title>The Global Catalogue of Microorganisms (GCM) 10K type strain sequencing project: providing services to taxonomists for standard genome sequencing and annotation.</title>
        <authorList>
            <consortium name="The Broad Institute Genomics Platform"/>
            <consortium name="The Broad Institute Genome Sequencing Center for Infectious Disease"/>
            <person name="Wu L."/>
            <person name="Ma J."/>
        </authorList>
    </citation>
    <scope>NUCLEOTIDE SEQUENCE [LARGE SCALE GENOMIC DNA]</scope>
    <source>
        <strain evidence="3">KCTC 13528</strain>
    </source>
</reference>
<proteinExistence type="predicted"/>
<name>A0ABW5ZGL3_9BACL</name>
<organism evidence="2 3">
    <name type="scientific">Jeotgalibacillus terrae</name>
    <dbReference type="NCBI Taxonomy" id="587735"/>
    <lineage>
        <taxon>Bacteria</taxon>
        <taxon>Bacillati</taxon>
        <taxon>Bacillota</taxon>
        <taxon>Bacilli</taxon>
        <taxon>Bacillales</taxon>
        <taxon>Caryophanaceae</taxon>
        <taxon>Jeotgalibacillus</taxon>
    </lineage>
</organism>
<keyword evidence="1" id="KW-1133">Transmembrane helix</keyword>
<feature type="transmembrane region" description="Helical" evidence="1">
    <location>
        <begin position="68"/>
        <end position="91"/>
    </location>
</feature>
<evidence type="ECO:0000313" key="2">
    <source>
        <dbReference type="EMBL" id="MFD2911742.1"/>
    </source>
</evidence>
<dbReference type="EMBL" id="JBHUPG010000012">
    <property type="protein sequence ID" value="MFD2911742.1"/>
    <property type="molecule type" value="Genomic_DNA"/>
</dbReference>
<dbReference type="RefSeq" id="WP_204729501.1">
    <property type="nucleotide sequence ID" value="NZ_JAFBDK010000008.1"/>
</dbReference>
<evidence type="ECO:0000313" key="3">
    <source>
        <dbReference type="Proteomes" id="UP001597561"/>
    </source>
</evidence>
<sequence>MRDQNRTWMSGVYLGLSILVPILMLLLEPVRTISMDLESVMMLAIVVLTPACVIFMVITVIRGEERNLLTTIATILTVVNVAVILYTIIFVF</sequence>